<gene>
    <name evidence="2" type="ORF">B0T14DRAFT_563246</name>
</gene>
<keyword evidence="3" id="KW-1185">Reference proteome</keyword>
<accession>A0AA40C7G6</accession>
<name>A0AA40C7G6_9PEZI</name>
<organism evidence="2 3">
    <name type="scientific">Immersiella caudata</name>
    <dbReference type="NCBI Taxonomy" id="314043"/>
    <lineage>
        <taxon>Eukaryota</taxon>
        <taxon>Fungi</taxon>
        <taxon>Dikarya</taxon>
        <taxon>Ascomycota</taxon>
        <taxon>Pezizomycotina</taxon>
        <taxon>Sordariomycetes</taxon>
        <taxon>Sordariomycetidae</taxon>
        <taxon>Sordariales</taxon>
        <taxon>Lasiosphaeriaceae</taxon>
        <taxon>Immersiella</taxon>
    </lineage>
</organism>
<evidence type="ECO:0000256" key="1">
    <source>
        <dbReference type="SAM" id="MobiDB-lite"/>
    </source>
</evidence>
<feature type="region of interest" description="Disordered" evidence="1">
    <location>
        <begin position="86"/>
        <end position="111"/>
    </location>
</feature>
<protein>
    <submittedName>
        <fullName evidence="2">Uncharacterized protein</fullName>
    </submittedName>
</protein>
<evidence type="ECO:0000313" key="2">
    <source>
        <dbReference type="EMBL" id="KAK0627439.1"/>
    </source>
</evidence>
<dbReference type="Proteomes" id="UP001175000">
    <property type="component" value="Unassembled WGS sequence"/>
</dbReference>
<proteinExistence type="predicted"/>
<comment type="caution">
    <text evidence="2">The sequence shown here is derived from an EMBL/GenBank/DDBJ whole genome shotgun (WGS) entry which is preliminary data.</text>
</comment>
<dbReference type="AlphaFoldDB" id="A0AA40C7G6"/>
<sequence>MSMIGSFDMASRFRHQLILGPTISNCVMALNFLLSLHSQPSEKMLHMGGGPPPDPLGCAVALVDCCGHLYFMLFGAQNRRLVLLGASESGNPSSPDSRRLDSNRVAGKTAV</sequence>
<evidence type="ECO:0000313" key="3">
    <source>
        <dbReference type="Proteomes" id="UP001175000"/>
    </source>
</evidence>
<reference evidence="2" key="1">
    <citation type="submission" date="2023-06" db="EMBL/GenBank/DDBJ databases">
        <title>Genome-scale phylogeny and comparative genomics of the fungal order Sordariales.</title>
        <authorList>
            <consortium name="Lawrence Berkeley National Laboratory"/>
            <person name="Hensen N."/>
            <person name="Bonometti L."/>
            <person name="Westerberg I."/>
            <person name="Brannstrom I.O."/>
            <person name="Guillou S."/>
            <person name="Cros-Aarteil S."/>
            <person name="Calhoun S."/>
            <person name="Haridas S."/>
            <person name="Kuo A."/>
            <person name="Mondo S."/>
            <person name="Pangilinan J."/>
            <person name="Riley R."/>
            <person name="Labutti K."/>
            <person name="Andreopoulos B."/>
            <person name="Lipzen A."/>
            <person name="Chen C."/>
            <person name="Yanf M."/>
            <person name="Daum C."/>
            <person name="Ng V."/>
            <person name="Clum A."/>
            <person name="Steindorff A."/>
            <person name="Ohm R."/>
            <person name="Martin F."/>
            <person name="Silar P."/>
            <person name="Natvig D."/>
            <person name="Lalanne C."/>
            <person name="Gautier V."/>
            <person name="Ament-Velasquez S.L."/>
            <person name="Kruys A."/>
            <person name="Hutchinson M.I."/>
            <person name="Powell A.J."/>
            <person name="Barry K."/>
            <person name="Miller A.N."/>
            <person name="Grigoriev I.V."/>
            <person name="Debuchy R."/>
            <person name="Gladieux P."/>
            <person name="Thoren M.H."/>
            <person name="Johannesson H."/>
        </authorList>
    </citation>
    <scope>NUCLEOTIDE SEQUENCE</scope>
    <source>
        <strain evidence="2">CBS 606.72</strain>
    </source>
</reference>
<dbReference type="EMBL" id="JAULSU010000002">
    <property type="protein sequence ID" value="KAK0627439.1"/>
    <property type="molecule type" value="Genomic_DNA"/>
</dbReference>